<dbReference type="SUPFAM" id="SSF52833">
    <property type="entry name" value="Thioredoxin-like"/>
    <property type="match status" value="1"/>
</dbReference>
<dbReference type="InterPro" id="IPR004046">
    <property type="entry name" value="GST_C"/>
</dbReference>
<comment type="caution">
    <text evidence="3">The sequence shown here is derived from an EMBL/GenBank/DDBJ whole genome shotgun (WGS) entry which is preliminary data.</text>
</comment>
<dbReference type="OrthoDB" id="5293590at2"/>
<organism evidence="3 4">
    <name type="scientific">Sphingopyxis witflariensis</name>
    <dbReference type="NCBI Taxonomy" id="173675"/>
    <lineage>
        <taxon>Bacteria</taxon>
        <taxon>Pseudomonadati</taxon>
        <taxon>Pseudomonadota</taxon>
        <taxon>Alphaproteobacteria</taxon>
        <taxon>Sphingomonadales</taxon>
        <taxon>Sphingomonadaceae</taxon>
        <taxon>Sphingopyxis</taxon>
    </lineage>
</organism>
<dbReference type="InterPro" id="IPR004045">
    <property type="entry name" value="Glutathione_S-Trfase_N"/>
</dbReference>
<sequence length="178" mass="19753">MLSLPDREHRSAAHLGRNSLGQVPVLELDDGTTISETIAICRYLDELHPDPPLFGDNAKQRAMVDMWTRRIDIQIGEPTKMFWRHAHPATAALIEQHKVFGESNRTVLARAMQWLDTDLTDDRSFLTGDKFTIADIAAVTVIDFAALIGLDPVAGNPAVEAWHARVSSRPSVSSEPFN</sequence>
<dbReference type="SFLD" id="SFLDS00019">
    <property type="entry name" value="Glutathione_Transferase_(cytos"/>
    <property type="match status" value="1"/>
</dbReference>
<dbReference type="AlphaFoldDB" id="A0A2D0AMT1"/>
<dbReference type="Gene3D" id="1.20.1050.10">
    <property type="match status" value="1"/>
</dbReference>
<dbReference type="PROSITE" id="PS50405">
    <property type="entry name" value="GST_CTER"/>
    <property type="match status" value="1"/>
</dbReference>
<evidence type="ECO:0000259" key="1">
    <source>
        <dbReference type="PROSITE" id="PS50404"/>
    </source>
</evidence>
<evidence type="ECO:0000313" key="4">
    <source>
        <dbReference type="Proteomes" id="UP000197097"/>
    </source>
</evidence>
<dbReference type="InterPro" id="IPR010987">
    <property type="entry name" value="Glutathione-S-Trfase_C-like"/>
</dbReference>
<accession>A0A2D0AMT1</accession>
<dbReference type="Gene3D" id="3.40.30.10">
    <property type="entry name" value="Glutaredoxin"/>
    <property type="match status" value="1"/>
</dbReference>
<evidence type="ECO:0000259" key="2">
    <source>
        <dbReference type="PROSITE" id="PS50405"/>
    </source>
</evidence>
<protein>
    <submittedName>
        <fullName evidence="3">Glutathione S-transferase</fullName>
    </submittedName>
</protein>
<dbReference type="PANTHER" id="PTHR44051:SF8">
    <property type="entry name" value="GLUTATHIONE S-TRANSFERASE GSTA"/>
    <property type="match status" value="1"/>
</dbReference>
<dbReference type="PANTHER" id="PTHR44051">
    <property type="entry name" value="GLUTATHIONE S-TRANSFERASE-RELATED"/>
    <property type="match status" value="1"/>
</dbReference>
<reference evidence="3 4" key="1">
    <citation type="journal article" date="2002" name="Int. J. Syst. Evol. Microbiol.">
        <title>Sphingopyxis witflariensis sp. nov., isolated from activated sludge.</title>
        <authorList>
            <person name="Kampfer P."/>
            <person name="Witzenberger R."/>
            <person name="Denner E.B."/>
            <person name="Busse H.J."/>
            <person name="Neef A."/>
        </authorList>
    </citation>
    <scope>NUCLEOTIDE SEQUENCE [LARGE SCALE GENOMIC DNA]</scope>
    <source>
        <strain evidence="3 4">DSM 14551</strain>
    </source>
</reference>
<keyword evidence="4" id="KW-1185">Reference proteome</keyword>
<proteinExistence type="predicted"/>
<dbReference type="InterPro" id="IPR036282">
    <property type="entry name" value="Glutathione-S-Trfase_C_sf"/>
</dbReference>
<keyword evidence="3" id="KW-0808">Transferase</keyword>
<dbReference type="SUPFAM" id="SSF47616">
    <property type="entry name" value="GST C-terminal domain-like"/>
    <property type="match status" value="1"/>
</dbReference>
<dbReference type="Proteomes" id="UP000197097">
    <property type="component" value="Unassembled WGS sequence"/>
</dbReference>
<dbReference type="EMBL" id="NISJ01000008">
    <property type="protein sequence ID" value="OWQ95058.1"/>
    <property type="molecule type" value="Genomic_DNA"/>
</dbReference>
<gene>
    <name evidence="3" type="ORF">CDQ91_14100</name>
</gene>
<feature type="domain" description="GST N-terminal" evidence="1">
    <location>
        <begin position="1"/>
        <end position="52"/>
    </location>
</feature>
<dbReference type="GO" id="GO:0016740">
    <property type="term" value="F:transferase activity"/>
    <property type="evidence" value="ECO:0007669"/>
    <property type="project" value="UniProtKB-KW"/>
</dbReference>
<evidence type="ECO:0000313" key="3">
    <source>
        <dbReference type="EMBL" id="OWQ95058.1"/>
    </source>
</evidence>
<feature type="domain" description="GST C-terminal" evidence="2">
    <location>
        <begin position="57"/>
        <end position="178"/>
    </location>
</feature>
<dbReference type="Pfam" id="PF13409">
    <property type="entry name" value="GST_N_2"/>
    <property type="match status" value="1"/>
</dbReference>
<dbReference type="InterPro" id="IPR036249">
    <property type="entry name" value="Thioredoxin-like_sf"/>
</dbReference>
<dbReference type="Pfam" id="PF00043">
    <property type="entry name" value="GST_C"/>
    <property type="match status" value="1"/>
</dbReference>
<dbReference type="PROSITE" id="PS50404">
    <property type="entry name" value="GST_NTER"/>
    <property type="match status" value="1"/>
</dbReference>
<dbReference type="SFLD" id="SFLDG00358">
    <property type="entry name" value="Main_(cytGST)"/>
    <property type="match status" value="1"/>
</dbReference>
<dbReference type="InterPro" id="IPR040079">
    <property type="entry name" value="Glutathione_S-Trfase"/>
</dbReference>
<name>A0A2D0AMT1_9SPHN</name>